<dbReference type="Proteomes" id="UP001642409">
    <property type="component" value="Unassembled WGS sequence"/>
</dbReference>
<keyword evidence="7" id="KW-1185">Reference proteome</keyword>
<reference evidence="4" key="1">
    <citation type="submission" date="2023-06" db="EMBL/GenBank/DDBJ databases">
        <authorList>
            <person name="Kurt Z."/>
        </authorList>
    </citation>
    <scope>NUCLEOTIDE SEQUENCE</scope>
</reference>
<accession>A0AA86URS5</accession>
<dbReference type="GO" id="GO:0006629">
    <property type="term" value="P:lipid metabolic process"/>
    <property type="evidence" value="ECO:0007669"/>
    <property type="project" value="InterPro"/>
</dbReference>
<dbReference type="InterPro" id="IPR007856">
    <property type="entry name" value="SapB_1"/>
</dbReference>
<protein>
    <submittedName>
        <fullName evidence="4">Saposin-like type B domin-containing protein</fullName>
    </submittedName>
    <submittedName>
        <fullName evidence="5">Saposin-like_type B domin-containing protein</fullName>
    </submittedName>
</protein>
<keyword evidence="2" id="KW-0325">Glycoprotein</keyword>
<dbReference type="Pfam" id="PF03489">
    <property type="entry name" value="SapB_2"/>
    <property type="match status" value="1"/>
</dbReference>
<organism evidence="4">
    <name type="scientific">Hexamita inflata</name>
    <dbReference type="NCBI Taxonomy" id="28002"/>
    <lineage>
        <taxon>Eukaryota</taxon>
        <taxon>Metamonada</taxon>
        <taxon>Diplomonadida</taxon>
        <taxon>Hexamitidae</taxon>
        <taxon>Hexamitinae</taxon>
        <taxon>Hexamita</taxon>
    </lineage>
</organism>
<evidence type="ECO:0000313" key="6">
    <source>
        <dbReference type="EMBL" id="CAL5987201.1"/>
    </source>
</evidence>
<dbReference type="AlphaFoldDB" id="A0AA86URS5"/>
<dbReference type="Pfam" id="PF05184">
    <property type="entry name" value="SapB_1"/>
    <property type="match status" value="1"/>
</dbReference>
<dbReference type="EMBL" id="CAXDID020000021">
    <property type="protein sequence ID" value="CAL5987201.1"/>
    <property type="molecule type" value="Genomic_DNA"/>
</dbReference>
<dbReference type="InterPro" id="IPR011001">
    <property type="entry name" value="Saposin-like"/>
</dbReference>
<sequence>MITLLYTLMTEQQQVQKLEANEIVCEICIGVITNVYIALEDPTNEQAIERYLDAFCQILPFDIFGWCESFINSFFEQLIYNIIAGNMPDDVCNSLGACE</sequence>
<evidence type="ECO:0000256" key="1">
    <source>
        <dbReference type="ARBA" id="ARBA00023157"/>
    </source>
</evidence>
<name>A0AA86URS5_9EUKA</name>
<evidence type="ECO:0000313" key="7">
    <source>
        <dbReference type="Proteomes" id="UP001642409"/>
    </source>
</evidence>
<dbReference type="SUPFAM" id="SSF47862">
    <property type="entry name" value="Saposin"/>
    <property type="match status" value="1"/>
</dbReference>
<reference evidence="5 7" key="2">
    <citation type="submission" date="2024-07" db="EMBL/GenBank/DDBJ databases">
        <authorList>
            <person name="Akdeniz Z."/>
        </authorList>
    </citation>
    <scope>NUCLEOTIDE SEQUENCE [LARGE SCALE GENOMIC DNA]</scope>
</reference>
<dbReference type="PROSITE" id="PS50015">
    <property type="entry name" value="SAP_B"/>
    <property type="match status" value="1"/>
</dbReference>
<comment type="caution">
    <text evidence="4">The sequence shown here is derived from an EMBL/GenBank/DDBJ whole genome shotgun (WGS) entry which is preliminary data.</text>
</comment>
<dbReference type="PANTHER" id="PTHR11480">
    <property type="entry name" value="SAPOSIN-RELATED"/>
    <property type="match status" value="1"/>
</dbReference>
<evidence type="ECO:0000313" key="4">
    <source>
        <dbReference type="EMBL" id="CAI9962337.1"/>
    </source>
</evidence>
<dbReference type="EMBL" id="CAXDID020000007">
    <property type="protein sequence ID" value="CAL5976938.1"/>
    <property type="molecule type" value="Genomic_DNA"/>
</dbReference>
<evidence type="ECO:0000256" key="2">
    <source>
        <dbReference type="ARBA" id="ARBA00023180"/>
    </source>
</evidence>
<dbReference type="EMBL" id="CATOUU010000952">
    <property type="protein sequence ID" value="CAI9962337.1"/>
    <property type="molecule type" value="Genomic_DNA"/>
</dbReference>
<dbReference type="Gene3D" id="1.10.225.10">
    <property type="entry name" value="Saposin-like"/>
    <property type="match status" value="1"/>
</dbReference>
<dbReference type="InterPro" id="IPR008138">
    <property type="entry name" value="SapB_2"/>
</dbReference>
<dbReference type="InterPro" id="IPR051428">
    <property type="entry name" value="Sphingo_Act-Surfact_Prot"/>
</dbReference>
<evidence type="ECO:0000259" key="3">
    <source>
        <dbReference type="PROSITE" id="PS50015"/>
    </source>
</evidence>
<dbReference type="InterPro" id="IPR008139">
    <property type="entry name" value="SaposinB_dom"/>
</dbReference>
<keyword evidence="1" id="KW-1015">Disulfide bond</keyword>
<dbReference type="SMART" id="SM00741">
    <property type="entry name" value="SapB"/>
    <property type="match status" value="1"/>
</dbReference>
<proteinExistence type="predicted"/>
<feature type="domain" description="Saposin B-type" evidence="3">
    <location>
        <begin position="21"/>
        <end position="99"/>
    </location>
</feature>
<evidence type="ECO:0000313" key="5">
    <source>
        <dbReference type="EMBL" id="CAL5976938.1"/>
    </source>
</evidence>
<gene>
    <name evidence="5" type="ORF">HINF_LOCUS4066</name>
    <name evidence="4" type="ORF">HINF_LOCUS49982</name>
    <name evidence="6" type="ORF">HINF_LOCUS9774</name>
</gene>